<dbReference type="AlphaFoldDB" id="A0AAD8P2I4"/>
<keyword evidence="2" id="KW-1185">Reference proteome</keyword>
<comment type="caution">
    <text evidence="1">The sequence shown here is derived from an EMBL/GenBank/DDBJ whole genome shotgun (WGS) entry which is preliminary data.</text>
</comment>
<proteinExistence type="predicted"/>
<sequence length="158" mass="17667">MLTMTPGDELLSKSVERTCERLLSGAVDWLLMAVIRKLGQNGLYKCRWTVVASNAVDNNDDASVLNDKVEIQIVGCYWATTVCGFKRELSRPMTLYWGPIISAQGGPMTLLAMMMETSSYEPDCLGIYSGDNEYDLWLFEPQFNSSIHGATRVTNNPR</sequence>
<reference evidence="1" key="1">
    <citation type="journal article" date="2023" name="bioRxiv">
        <title>Improved chromosome-level genome assembly for marigold (Tagetes erecta).</title>
        <authorList>
            <person name="Jiang F."/>
            <person name="Yuan L."/>
            <person name="Wang S."/>
            <person name="Wang H."/>
            <person name="Xu D."/>
            <person name="Wang A."/>
            <person name="Fan W."/>
        </authorList>
    </citation>
    <scope>NUCLEOTIDE SEQUENCE</scope>
    <source>
        <strain evidence="1">WSJ</strain>
        <tissue evidence="1">Leaf</tissue>
    </source>
</reference>
<name>A0AAD8P2I4_TARER</name>
<evidence type="ECO:0000313" key="2">
    <source>
        <dbReference type="Proteomes" id="UP001229421"/>
    </source>
</evidence>
<organism evidence="1 2">
    <name type="scientific">Tagetes erecta</name>
    <name type="common">African marigold</name>
    <dbReference type="NCBI Taxonomy" id="13708"/>
    <lineage>
        <taxon>Eukaryota</taxon>
        <taxon>Viridiplantae</taxon>
        <taxon>Streptophyta</taxon>
        <taxon>Embryophyta</taxon>
        <taxon>Tracheophyta</taxon>
        <taxon>Spermatophyta</taxon>
        <taxon>Magnoliopsida</taxon>
        <taxon>eudicotyledons</taxon>
        <taxon>Gunneridae</taxon>
        <taxon>Pentapetalae</taxon>
        <taxon>asterids</taxon>
        <taxon>campanulids</taxon>
        <taxon>Asterales</taxon>
        <taxon>Asteraceae</taxon>
        <taxon>Asteroideae</taxon>
        <taxon>Heliantheae alliance</taxon>
        <taxon>Tageteae</taxon>
        <taxon>Tagetes</taxon>
    </lineage>
</organism>
<accession>A0AAD8P2I4</accession>
<dbReference type="Proteomes" id="UP001229421">
    <property type="component" value="Unassembled WGS sequence"/>
</dbReference>
<protein>
    <submittedName>
        <fullName evidence="1">Uncharacterized protein</fullName>
    </submittedName>
</protein>
<gene>
    <name evidence="1" type="ORF">QVD17_11972</name>
</gene>
<dbReference type="EMBL" id="JAUHHV010000003">
    <property type="protein sequence ID" value="KAK1429754.1"/>
    <property type="molecule type" value="Genomic_DNA"/>
</dbReference>
<evidence type="ECO:0000313" key="1">
    <source>
        <dbReference type="EMBL" id="KAK1429754.1"/>
    </source>
</evidence>